<dbReference type="KEGG" id="cprv:CYPRO_0513"/>
<gene>
    <name evidence="1" type="ORF">CYPRO_0513</name>
</gene>
<dbReference type="AlphaFoldDB" id="A0A345UH47"/>
<accession>A0A345UH47</accession>
<evidence type="ECO:0000313" key="1">
    <source>
        <dbReference type="EMBL" id="AXI99798.1"/>
    </source>
</evidence>
<protein>
    <submittedName>
        <fullName evidence="1">WbqC-like protein family protein</fullName>
    </submittedName>
</protein>
<organism evidence="1 2">
    <name type="scientific">Cyclonatronum proteinivorum</name>
    <dbReference type="NCBI Taxonomy" id="1457365"/>
    <lineage>
        <taxon>Bacteria</taxon>
        <taxon>Pseudomonadati</taxon>
        <taxon>Balneolota</taxon>
        <taxon>Balneolia</taxon>
        <taxon>Balneolales</taxon>
        <taxon>Cyclonatronaceae</taxon>
        <taxon>Cyclonatronum</taxon>
    </lineage>
</organism>
<proteinExistence type="predicted"/>
<dbReference type="Proteomes" id="UP000254808">
    <property type="component" value="Chromosome"/>
</dbReference>
<dbReference type="RefSeq" id="WP_114983135.1">
    <property type="nucleotide sequence ID" value="NZ_CP027806.1"/>
</dbReference>
<dbReference type="OrthoDB" id="1523452at2"/>
<name>A0A345UH47_9BACT</name>
<dbReference type="InterPro" id="IPR014985">
    <property type="entry name" value="WbqC"/>
</dbReference>
<sequence length="249" mass="28905">MAKTDHHLSTKTTIGCLMPALIPDLEHLFVVLNAAHTYYLTNEPFSRKGKAHRAQIRSASQSQWLTLPVLSEDKKKPIRHVRINQNINWPEAFMKVLQVNYGNSRFYDFYQPEIRADFEHAAGLTYLTDIIFYLNERISRYLEITSLLENRISRVSTAGFQEQLKTHHSNNEPLIQIEQRGSYYRKIDSCGYGLIREVDFEHPIYRQPWGDFFAGCSVLDLLFQYGPYSYQIIGKLQPDNSHKKSTGDA</sequence>
<keyword evidence="2" id="KW-1185">Reference proteome</keyword>
<reference evidence="1 2" key="1">
    <citation type="submission" date="2018-03" db="EMBL/GenBank/DDBJ databases">
        <title>Phenotypic and genomic properties of Cyclonatronum proteinivorum gen. nov., sp. nov., a haloalkaliphilic bacteroidete from soda lakes possessing Na+-translocating rhodopsin.</title>
        <authorList>
            <person name="Toshchakov S.V."/>
            <person name="Korzhenkov A."/>
            <person name="Samarov N.I."/>
            <person name="Kublanov I.V."/>
            <person name="Muntyan M.S."/>
            <person name="Sorokin D.Y."/>
        </authorList>
    </citation>
    <scope>NUCLEOTIDE SEQUENCE [LARGE SCALE GENOMIC DNA]</scope>
    <source>
        <strain evidence="1 2">Omega</strain>
    </source>
</reference>
<dbReference type="Pfam" id="PF08889">
    <property type="entry name" value="WbqC"/>
    <property type="match status" value="1"/>
</dbReference>
<dbReference type="EMBL" id="CP027806">
    <property type="protein sequence ID" value="AXI99798.1"/>
    <property type="molecule type" value="Genomic_DNA"/>
</dbReference>
<evidence type="ECO:0000313" key="2">
    <source>
        <dbReference type="Proteomes" id="UP000254808"/>
    </source>
</evidence>